<dbReference type="Proteomes" id="UP000232722">
    <property type="component" value="Unassembled WGS sequence"/>
</dbReference>
<evidence type="ECO:0000313" key="7">
    <source>
        <dbReference type="EMBL" id="PKC11029.1"/>
    </source>
</evidence>
<evidence type="ECO:0000259" key="4">
    <source>
        <dbReference type="Pfam" id="PF04500"/>
    </source>
</evidence>
<dbReference type="GO" id="GO:0008270">
    <property type="term" value="F:zinc ion binding"/>
    <property type="evidence" value="ECO:0007669"/>
    <property type="project" value="UniProtKB-KW"/>
</dbReference>
<dbReference type="PANTHER" id="PTHR47160:SF10">
    <property type="entry name" value="MULE TRANSPOSASE DOMAIN-CONTAINING PROTEIN"/>
    <property type="match status" value="1"/>
</dbReference>
<organism evidence="7 8">
    <name type="scientific">Rhizophagus irregularis</name>
    <dbReference type="NCBI Taxonomy" id="588596"/>
    <lineage>
        <taxon>Eukaryota</taxon>
        <taxon>Fungi</taxon>
        <taxon>Fungi incertae sedis</taxon>
        <taxon>Mucoromycota</taxon>
        <taxon>Glomeromycotina</taxon>
        <taxon>Glomeromycetes</taxon>
        <taxon>Glomerales</taxon>
        <taxon>Glomeraceae</taxon>
        <taxon>Rhizophagus</taxon>
    </lineage>
</organism>
<proteinExistence type="predicted"/>
<comment type="caution">
    <text evidence="7">The sequence shown here is derived from an EMBL/GenBank/DDBJ whole genome shotgun (WGS) entry which is preliminary data.</text>
</comment>
<feature type="domain" description="FLYWCH-type" evidence="4">
    <location>
        <begin position="8"/>
        <end position="69"/>
    </location>
</feature>
<evidence type="ECO:0000256" key="2">
    <source>
        <dbReference type="ARBA" id="ARBA00022771"/>
    </source>
</evidence>
<keyword evidence="1" id="KW-0479">Metal-binding</keyword>
<reference evidence="6" key="3">
    <citation type="submission" date="2020-05" db="EMBL/GenBank/DDBJ databases">
        <authorList>
            <person name="Rincon C."/>
            <person name="Sanders R I."/>
            <person name="Robbins C."/>
            <person name="Chaturvedi A."/>
        </authorList>
    </citation>
    <scope>NUCLEOTIDE SEQUENCE</scope>
    <source>
        <strain evidence="6">CHB12</strain>
    </source>
</reference>
<evidence type="ECO:0000256" key="3">
    <source>
        <dbReference type="ARBA" id="ARBA00022833"/>
    </source>
</evidence>
<feature type="domain" description="MULE transposase" evidence="5">
    <location>
        <begin position="188"/>
        <end position="287"/>
    </location>
</feature>
<keyword evidence="2" id="KW-0863">Zinc-finger</keyword>
<sequence>MDEICEVVPSQKGNDKINVRGYLMVKERNREDIYYWCCEKRKSENCKGRATTTLINGSHYLRKFNDHNHAPQASNAEVAKVVAQIKLQAQESTDQPAQIIHNNITNTSQEIYPYIPSQNALRMKIKRVRRANMPPDPLNLDEANIPDSLRYTLSGELFLVKDSRIGDERIVLFTTKANIQLLSQSSFWIMDGLFKTTSTTFCQLYTIHAPIGAEDNYRFLPLVYGLMTGKSKELYQSLFQDLIEFAEQNDIQLKPSKIITHFEKAAIDALREVFPGVINKGCFFHLGQDGWRKIQDYGLAVQYGTNENMSLMLRHLFALAFLPSNEITMAFDTLKSRMPPETNDVVQWFEENYIHGIMQQQFQNEIVTRIPPPFPPQLWSVHDSVELDILRKQHYVEDWFNRWGRLISQTHAGVHTIIKEVQKEQQQSELQIGSILRGEPRPKLKQKIIDKENRIRAMVIDRSNHSLMDFLRGISHNLLL</sequence>
<dbReference type="VEuPathDB" id="FungiDB:RhiirA1_502757"/>
<accession>A0A2N0PW50</accession>
<dbReference type="OrthoDB" id="2306866at2759"/>
<dbReference type="InterPro" id="IPR007588">
    <property type="entry name" value="Znf_FLYWCH"/>
</dbReference>
<dbReference type="InterPro" id="IPR018289">
    <property type="entry name" value="MULE_transposase_dom"/>
</dbReference>
<evidence type="ECO:0000256" key="1">
    <source>
        <dbReference type="ARBA" id="ARBA00022723"/>
    </source>
</evidence>
<dbReference type="Pfam" id="PF04500">
    <property type="entry name" value="FLYWCH"/>
    <property type="match status" value="1"/>
</dbReference>
<evidence type="ECO:0008006" key="9">
    <source>
        <dbReference type="Google" id="ProtNLM"/>
    </source>
</evidence>
<dbReference type="AlphaFoldDB" id="A0A2N0PW50"/>
<dbReference type="Pfam" id="PF10551">
    <property type="entry name" value="MULE"/>
    <property type="match status" value="1"/>
</dbReference>
<dbReference type="EMBL" id="LLXJ01000340">
    <property type="protein sequence ID" value="PKC11029.1"/>
    <property type="molecule type" value="Genomic_DNA"/>
</dbReference>
<name>A0A2N0PW50_9GLOM</name>
<protein>
    <recommendedName>
        <fullName evidence="9">MULE transposase domain-containing protein</fullName>
    </recommendedName>
</protein>
<dbReference type="Proteomes" id="UP000684084">
    <property type="component" value="Unassembled WGS sequence"/>
</dbReference>
<gene>
    <name evidence="6" type="ORF">CHRIB12_LOCUS15802</name>
    <name evidence="7" type="ORF">RhiirA5_413616</name>
</gene>
<evidence type="ECO:0000259" key="5">
    <source>
        <dbReference type="Pfam" id="PF10551"/>
    </source>
</evidence>
<evidence type="ECO:0000313" key="8">
    <source>
        <dbReference type="Proteomes" id="UP000232722"/>
    </source>
</evidence>
<dbReference type="EMBL" id="CAGKOT010000037">
    <property type="protein sequence ID" value="CAB5377508.1"/>
    <property type="molecule type" value="Genomic_DNA"/>
</dbReference>
<keyword evidence="3" id="KW-0862">Zinc</keyword>
<reference evidence="7 8" key="2">
    <citation type="submission" date="2017-09" db="EMBL/GenBank/DDBJ databases">
        <title>Extensive intraspecific genome diversity in a model arbuscular mycorrhizal fungus.</title>
        <authorList>
            <person name="Chen E.C."/>
            <person name="Morin E."/>
            <person name="Beaudet D."/>
            <person name="Noel J."/>
            <person name="Ndikumana S."/>
            <person name="Charron P."/>
            <person name="St-Onge C."/>
            <person name="Giorgi J."/>
            <person name="Grigoriev I.V."/>
            <person name="Roux C."/>
            <person name="Martin F.M."/>
            <person name="Corradi N."/>
        </authorList>
    </citation>
    <scope>NUCLEOTIDE SEQUENCE [LARGE SCALE GENOMIC DNA]</scope>
    <source>
        <strain evidence="7 8">A5</strain>
    </source>
</reference>
<evidence type="ECO:0000313" key="6">
    <source>
        <dbReference type="EMBL" id="CAB5377508.1"/>
    </source>
</evidence>
<dbReference type="PANTHER" id="PTHR47160">
    <property type="entry name" value="PUTATIVE-RELATED"/>
    <property type="match status" value="1"/>
</dbReference>
<reference evidence="7 8" key="1">
    <citation type="submission" date="2016-04" db="EMBL/GenBank/DDBJ databases">
        <title>Genome analyses suggest a sexual origin of heterokaryosis in a supposedly ancient asexual fungus.</title>
        <authorList>
            <person name="Ropars J."/>
            <person name="Sedzielewska K."/>
            <person name="Noel J."/>
            <person name="Charron P."/>
            <person name="Farinelli L."/>
            <person name="Marton T."/>
            <person name="Kruger M."/>
            <person name="Pelin A."/>
            <person name="Brachmann A."/>
            <person name="Corradi N."/>
        </authorList>
    </citation>
    <scope>NUCLEOTIDE SEQUENCE [LARGE SCALE GENOMIC DNA]</scope>
    <source>
        <strain evidence="7 8">A5</strain>
    </source>
</reference>
<dbReference type="Gene3D" id="2.20.25.240">
    <property type="match status" value="1"/>
</dbReference>